<sequence>MSQHFLKFFHERSGCDVRIQLGWDRPLQGFYLVALKEDQDSLPDDDDGVVYSNLNGVGHPKDLSIFKQVSNQLGFPIPDVMWRAAYLDSQHNAVNKQVFYAADGRVVAPF</sequence>
<evidence type="ECO:0000313" key="3">
    <source>
        <dbReference type="Proteomes" id="UP000193675"/>
    </source>
</evidence>
<geneLocation type="plasmid" evidence="2 4">
    <name>pZXPA-20-602k</name>
</geneLocation>
<proteinExistence type="predicted"/>
<dbReference type="EMBL" id="NBWC01000049">
    <property type="protein sequence ID" value="ORL58660.1"/>
    <property type="molecule type" value="Genomic_DNA"/>
</dbReference>
<evidence type="ECO:0000313" key="1">
    <source>
        <dbReference type="EMBL" id="ORL58660.1"/>
    </source>
</evidence>
<dbReference type="EMBL" id="CP061724">
    <property type="protein sequence ID" value="QOD01347.1"/>
    <property type="molecule type" value="Genomic_DNA"/>
</dbReference>
<dbReference type="Proteomes" id="UP000193675">
    <property type="component" value="Unassembled WGS sequence"/>
</dbReference>
<evidence type="ECO:0000313" key="4">
    <source>
        <dbReference type="Proteomes" id="UP000516786"/>
    </source>
</evidence>
<dbReference type="Proteomes" id="UP000516786">
    <property type="component" value="Plasmid pZXPA-20-602k"/>
</dbReference>
<dbReference type="AlphaFoldDB" id="A0A1X1A062"/>
<protein>
    <submittedName>
        <fullName evidence="1">Uncharacterized protein</fullName>
    </submittedName>
</protein>
<name>A0A1X1A062_PSEPU</name>
<gene>
    <name evidence="1" type="ORF">B7H17_24305</name>
    <name evidence="2" type="ORF">ID616_32680</name>
</gene>
<evidence type="ECO:0000313" key="2">
    <source>
        <dbReference type="EMBL" id="QOD01347.1"/>
    </source>
</evidence>
<dbReference type="RefSeq" id="WP_084851355.1">
    <property type="nucleotide sequence ID" value="NZ_CP061724.1"/>
</dbReference>
<reference evidence="2 4" key="2">
    <citation type="submission" date="2020-09" db="EMBL/GenBank/DDBJ databases">
        <title>Co-existence of a novel multidrug-resistance efflux pump with carbapenem resistance gene blaVIM-2 in one megaplasmid in Pseudomonas putida.</title>
        <authorList>
            <person name="Peng K."/>
            <person name="Li R."/>
        </authorList>
    </citation>
    <scope>NUCLEOTIDE SEQUENCE [LARGE SCALE GENOMIC DNA]</scope>
    <source>
        <strain evidence="2 4">ZXPA-20</strain>
        <plasmid evidence="2 4">pZXPA-20-602k</plasmid>
    </source>
</reference>
<dbReference type="OrthoDB" id="6892979at2"/>
<organism evidence="1 3">
    <name type="scientific">Pseudomonas putida</name>
    <name type="common">Arthrobacter siderocapsulatus</name>
    <dbReference type="NCBI Taxonomy" id="303"/>
    <lineage>
        <taxon>Bacteria</taxon>
        <taxon>Pseudomonadati</taxon>
        <taxon>Pseudomonadota</taxon>
        <taxon>Gammaproteobacteria</taxon>
        <taxon>Pseudomonadales</taxon>
        <taxon>Pseudomonadaceae</taxon>
        <taxon>Pseudomonas</taxon>
    </lineage>
</organism>
<reference evidence="1 3" key="1">
    <citation type="submission" date="2017-04" db="EMBL/GenBank/DDBJ databases">
        <title>Presence of VIM-2 positive Pseudomonas species in chickens and their surrounding environment.</title>
        <authorList>
            <person name="Zhang R."/>
        </authorList>
    </citation>
    <scope>NUCLEOTIDE SEQUENCE [LARGE SCALE GENOMIC DNA]</scope>
    <source>
        <strain evidence="1 3">DZ-C18</strain>
    </source>
</reference>
<accession>A0A1X1A062</accession>
<keyword evidence="2" id="KW-0614">Plasmid</keyword>